<dbReference type="AlphaFoldDB" id="A0A5E4N6I8"/>
<gene>
    <name evidence="8" type="ORF">CINCED_3A024872</name>
</gene>
<evidence type="ECO:0000256" key="4">
    <source>
        <dbReference type="ARBA" id="ARBA00023180"/>
    </source>
</evidence>
<dbReference type="InterPro" id="IPR006047">
    <property type="entry name" value="GH13_cat_dom"/>
</dbReference>
<dbReference type="InterPro" id="IPR011528">
    <property type="entry name" value="NERD"/>
</dbReference>
<dbReference type="PANTHER" id="PTHR10357">
    <property type="entry name" value="ALPHA-AMYLASE FAMILY MEMBER"/>
    <property type="match status" value="1"/>
</dbReference>
<organism evidence="8 9">
    <name type="scientific">Cinara cedri</name>
    <dbReference type="NCBI Taxonomy" id="506608"/>
    <lineage>
        <taxon>Eukaryota</taxon>
        <taxon>Metazoa</taxon>
        <taxon>Ecdysozoa</taxon>
        <taxon>Arthropoda</taxon>
        <taxon>Hexapoda</taxon>
        <taxon>Insecta</taxon>
        <taxon>Pterygota</taxon>
        <taxon>Neoptera</taxon>
        <taxon>Paraneoptera</taxon>
        <taxon>Hemiptera</taxon>
        <taxon>Sternorrhyncha</taxon>
        <taxon>Aphidomorpha</taxon>
        <taxon>Aphidoidea</taxon>
        <taxon>Aphididae</taxon>
        <taxon>Lachninae</taxon>
        <taxon>Cinara</taxon>
    </lineage>
</organism>
<dbReference type="GO" id="GO:0005975">
    <property type="term" value="P:carbohydrate metabolic process"/>
    <property type="evidence" value="ECO:0007669"/>
    <property type="project" value="InterPro"/>
</dbReference>
<evidence type="ECO:0000259" key="7">
    <source>
        <dbReference type="PROSITE" id="PS50965"/>
    </source>
</evidence>
<dbReference type="Proteomes" id="UP000325440">
    <property type="component" value="Unassembled WGS sequence"/>
</dbReference>
<dbReference type="InterPro" id="IPR045857">
    <property type="entry name" value="O16G_dom_2"/>
</dbReference>
<comment type="similarity">
    <text evidence="2">Belongs to the glycosyl hydrolase 13 family.</text>
</comment>
<sequence length="595" mass="69119">MMYFIFAFLLIFSIILTGKSSNLVNYENNLIVNHNNILENGNIKHSDGIRNQDKGKNTKSEWWKNGIIYQIYPRSFKDTTGNGLGDLRGVIEKIPYLKYLGIDTVWLNPIHPSAGIDSGYDIIDYRNIDELFGSMDDYDELIEQLHNNGIKILLDFVPNHTSDQHEWFVKSVQNIEPYSDYYVWVDAKYVNGTRQVPNNWISIMKNSMWEWNEQRQQYYLHQFYKEQPDLNYKNPLVQKEIKDVMRFWLDKGVDGFRIDAFGCLYERQDLKDAPSIPKIPEKQQRIGYTKCLDESYDEIKSWRVVLDEYKKINSETKIMTVEIYGDMDLLKKCFGNTTHPGAHFVLNFCLGGLAHHPAKSFVHNLNESLFKSTPGAWPSWVIGNHDIGHPTTTFGEEMIDGIHMVQLLLPGTPVVYMGDELGMTNTYLRNDQSPNDINNIFLRERGRTPFQWDSTAQAGFSNKTITWLPVNPNYVTRNVEYEKSATKSHLKIFKALVNLRKLEVFCTGNVEFYEVSKYVFAFSRSNSILRSYFVILNLGSEIEIINLRKIKRLLPYKMKVRISSLNAEQYTGEIIRTDSFTLRPNAALVLESSFF</sequence>
<keyword evidence="5" id="KW-0326">Glycosidase</keyword>
<dbReference type="Gene3D" id="3.90.400.10">
    <property type="entry name" value="Oligo-1,6-glucosidase, Domain 2"/>
    <property type="match status" value="1"/>
</dbReference>
<feature type="domain" description="NERD" evidence="7">
    <location>
        <begin position="538"/>
        <end position="595"/>
    </location>
</feature>
<dbReference type="GO" id="GO:0004558">
    <property type="term" value="F:alpha-1,4-glucosidase activity"/>
    <property type="evidence" value="ECO:0007669"/>
    <property type="project" value="UniProtKB-EC"/>
</dbReference>
<evidence type="ECO:0000256" key="5">
    <source>
        <dbReference type="ARBA" id="ARBA00023295"/>
    </source>
</evidence>
<comment type="catalytic activity">
    <reaction evidence="1">
        <text>Hydrolysis of terminal, non-reducing (1-&gt;4)-linked alpha-D-glucose residues with release of alpha-D-glucose.</text>
        <dbReference type="EC" id="3.2.1.20"/>
    </reaction>
</comment>
<protein>
    <recommendedName>
        <fullName evidence="3">alpha-glucosidase</fullName>
        <ecNumber evidence="3">3.2.1.20</ecNumber>
    </recommendedName>
</protein>
<proteinExistence type="inferred from homology"/>
<evidence type="ECO:0000256" key="6">
    <source>
        <dbReference type="SAM" id="SignalP"/>
    </source>
</evidence>
<reference evidence="8 9" key="1">
    <citation type="submission" date="2019-08" db="EMBL/GenBank/DDBJ databases">
        <authorList>
            <person name="Alioto T."/>
            <person name="Alioto T."/>
            <person name="Gomez Garrido J."/>
        </authorList>
    </citation>
    <scope>NUCLEOTIDE SEQUENCE [LARGE SCALE GENOMIC DNA]</scope>
</reference>
<evidence type="ECO:0000256" key="1">
    <source>
        <dbReference type="ARBA" id="ARBA00001657"/>
    </source>
</evidence>
<dbReference type="OrthoDB" id="1740265at2759"/>
<dbReference type="SMART" id="SM00642">
    <property type="entry name" value="Aamy"/>
    <property type="match status" value="1"/>
</dbReference>
<dbReference type="Pfam" id="PF00128">
    <property type="entry name" value="Alpha-amylase"/>
    <property type="match status" value="1"/>
</dbReference>
<dbReference type="PANTHER" id="PTHR10357:SF179">
    <property type="entry name" value="NEUTRAL AND BASIC AMINO ACID TRANSPORT PROTEIN RBAT"/>
    <property type="match status" value="1"/>
</dbReference>
<name>A0A5E4N6I8_9HEMI</name>
<accession>A0A5E4N6I8</accession>
<dbReference type="EC" id="3.2.1.20" evidence="3"/>
<dbReference type="EMBL" id="CABPRJ010001896">
    <property type="protein sequence ID" value="VVC39557.1"/>
    <property type="molecule type" value="Genomic_DNA"/>
</dbReference>
<dbReference type="FunFam" id="3.90.400.10:FF:000001">
    <property type="entry name" value="Maltase A3, isoform A"/>
    <property type="match status" value="1"/>
</dbReference>
<dbReference type="InterPro" id="IPR013780">
    <property type="entry name" value="Glyco_hydro_b"/>
</dbReference>
<keyword evidence="4" id="KW-0325">Glycoprotein</keyword>
<dbReference type="SUPFAM" id="SSF51445">
    <property type="entry name" value="(Trans)glycosidases"/>
    <property type="match status" value="1"/>
</dbReference>
<keyword evidence="6" id="KW-0732">Signal</keyword>
<dbReference type="Gene3D" id="2.60.40.1180">
    <property type="entry name" value="Golgi alpha-mannosidase II"/>
    <property type="match status" value="1"/>
</dbReference>
<feature type="signal peptide" evidence="6">
    <location>
        <begin position="1"/>
        <end position="20"/>
    </location>
</feature>
<keyword evidence="9" id="KW-1185">Reference proteome</keyword>
<evidence type="ECO:0000313" key="8">
    <source>
        <dbReference type="EMBL" id="VVC39557.1"/>
    </source>
</evidence>
<dbReference type="PROSITE" id="PS50965">
    <property type="entry name" value="NERD"/>
    <property type="match status" value="1"/>
</dbReference>
<dbReference type="InterPro" id="IPR017853">
    <property type="entry name" value="GH"/>
</dbReference>
<evidence type="ECO:0000256" key="2">
    <source>
        <dbReference type="ARBA" id="ARBA00008061"/>
    </source>
</evidence>
<evidence type="ECO:0000256" key="3">
    <source>
        <dbReference type="ARBA" id="ARBA00012741"/>
    </source>
</evidence>
<feature type="chain" id="PRO_5022791240" description="alpha-glucosidase" evidence="6">
    <location>
        <begin position="21"/>
        <end position="595"/>
    </location>
</feature>
<dbReference type="Gene3D" id="3.20.20.80">
    <property type="entry name" value="Glycosidases"/>
    <property type="match status" value="1"/>
</dbReference>
<evidence type="ECO:0000313" key="9">
    <source>
        <dbReference type="Proteomes" id="UP000325440"/>
    </source>
</evidence>
<keyword evidence="8" id="KW-0378">Hydrolase</keyword>